<organism evidence="6 7">
    <name type="scientific">Candidatus Schekmanbacteria bacterium RBG_16_38_10</name>
    <dbReference type="NCBI Taxonomy" id="1817879"/>
    <lineage>
        <taxon>Bacteria</taxon>
        <taxon>Candidatus Schekmaniibacteriota</taxon>
    </lineage>
</organism>
<evidence type="ECO:0000313" key="7">
    <source>
        <dbReference type="Proteomes" id="UP000178797"/>
    </source>
</evidence>
<accession>A0A1F7S1V3</accession>
<dbReference type="AlphaFoldDB" id="A0A1F7S1V3"/>
<dbReference type="GO" id="GO:0000271">
    <property type="term" value="P:polysaccharide biosynthetic process"/>
    <property type="evidence" value="ECO:0007669"/>
    <property type="project" value="TreeGrafter"/>
</dbReference>
<dbReference type="InterPro" id="IPR000653">
    <property type="entry name" value="DegT/StrS_aminotransferase"/>
</dbReference>
<protein>
    <submittedName>
        <fullName evidence="6">Aminotransferase</fullName>
    </submittedName>
</protein>
<dbReference type="PIRSF" id="PIRSF000390">
    <property type="entry name" value="PLP_StrS"/>
    <property type="match status" value="1"/>
</dbReference>
<comment type="similarity">
    <text evidence="2 5">Belongs to the DegT/DnrJ/EryC1 family.</text>
</comment>
<dbReference type="PANTHER" id="PTHR30244">
    <property type="entry name" value="TRANSAMINASE"/>
    <property type="match status" value="1"/>
</dbReference>
<feature type="modified residue" description="N6-(pyridoxal phosphate)lysine" evidence="4">
    <location>
        <position position="188"/>
    </location>
</feature>
<dbReference type="CDD" id="cd00616">
    <property type="entry name" value="AHBA_syn"/>
    <property type="match status" value="1"/>
</dbReference>
<dbReference type="EMBL" id="MGDE01000012">
    <property type="protein sequence ID" value="OGL47792.1"/>
    <property type="molecule type" value="Genomic_DNA"/>
</dbReference>
<evidence type="ECO:0000256" key="5">
    <source>
        <dbReference type="RuleBase" id="RU004508"/>
    </source>
</evidence>
<evidence type="ECO:0000256" key="4">
    <source>
        <dbReference type="PIRSR" id="PIRSR000390-2"/>
    </source>
</evidence>
<dbReference type="GO" id="GO:0008483">
    <property type="term" value="F:transaminase activity"/>
    <property type="evidence" value="ECO:0007669"/>
    <property type="project" value="UniProtKB-KW"/>
</dbReference>
<dbReference type="InterPro" id="IPR015424">
    <property type="entry name" value="PyrdxlP-dep_Trfase"/>
</dbReference>
<reference evidence="6 7" key="1">
    <citation type="journal article" date="2016" name="Nat. Commun.">
        <title>Thousands of microbial genomes shed light on interconnected biogeochemical processes in an aquifer system.</title>
        <authorList>
            <person name="Anantharaman K."/>
            <person name="Brown C.T."/>
            <person name="Hug L.A."/>
            <person name="Sharon I."/>
            <person name="Castelle C.J."/>
            <person name="Probst A.J."/>
            <person name="Thomas B.C."/>
            <person name="Singh A."/>
            <person name="Wilkins M.J."/>
            <person name="Karaoz U."/>
            <person name="Brodie E.L."/>
            <person name="Williams K.H."/>
            <person name="Hubbard S.S."/>
            <person name="Banfield J.F."/>
        </authorList>
    </citation>
    <scope>NUCLEOTIDE SEQUENCE [LARGE SCALE GENOMIC DNA]</scope>
</reference>
<dbReference type="Pfam" id="PF01041">
    <property type="entry name" value="DegT_DnrJ_EryC1"/>
    <property type="match status" value="1"/>
</dbReference>
<dbReference type="PANTHER" id="PTHR30244:SF9">
    <property type="entry name" value="PROTEIN RV3402C"/>
    <property type="match status" value="1"/>
</dbReference>
<keyword evidence="6" id="KW-0032">Aminotransferase</keyword>
<keyword evidence="6" id="KW-0808">Transferase</keyword>
<name>A0A1F7S1V3_9BACT</name>
<comment type="caution">
    <text evidence="6">The sequence shown here is derived from an EMBL/GenBank/DDBJ whole genome shotgun (WGS) entry which is preliminary data.</text>
</comment>
<feature type="active site" description="Proton acceptor" evidence="3">
    <location>
        <position position="188"/>
    </location>
</feature>
<evidence type="ECO:0000313" key="6">
    <source>
        <dbReference type="EMBL" id="OGL47792.1"/>
    </source>
</evidence>
<dbReference type="GO" id="GO:0030170">
    <property type="term" value="F:pyridoxal phosphate binding"/>
    <property type="evidence" value="ECO:0007669"/>
    <property type="project" value="TreeGrafter"/>
</dbReference>
<dbReference type="InterPro" id="IPR015421">
    <property type="entry name" value="PyrdxlP-dep_Trfase_major"/>
</dbReference>
<evidence type="ECO:0000256" key="2">
    <source>
        <dbReference type="ARBA" id="ARBA00037999"/>
    </source>
</evidence>
<sequence>MIKPFENPIYVTRPFLPSLGEFCKGLEEIWENQWLTNNGPILQRFTQALSNFFETDNICLFNNGTLALQIALQGMGISGEVITTPYTFVATTHALFWNKIRPIFVDIEPEYYTLDPEKVEAAITPWTTAILAVHVYGHPCKLDALADIARRHNLRLIYDAAHAFGIKVGDKPIAHFGDLSMFSFHSTKLFHSIEGGMLIFKEAGLKGLFDYLKNFGFKNEVEVVMPGTNAKMNEMQALMGIQVLKYLEEIIKKREQITYIYRNKLKEVPGIRLVPALSHNIQYNYAYMPIEVVEKEFGMNRNILYEKLKEWNVHTRRYFYPLICDYPCYRSISVNGSLPVARRVSDRILTLPIYDSLELCDVETICDIIMSLQQGMRTNRMSLKQKEMSKIG</sequence>
<evidence type="ECO:0000256" key="1">
    <source>
        <dbReference type="ARBA" id="ARBA00022898"/>
    </source>
</evidence>
<proteinExistence type="inferred from homology"/>
<dbReference type="Proteomes" id="UP000178797">
    <property type="component" value="Unassembled WGS sequence"/>
</dbReference>
<dbReference type="Gene3D" id="3.40.640.10">
    <property type="entry name" value="Type I PLP-dependent aspartate aminotransferase-like (Major domain)"/>
    <property type="match status" value="1"/>
</dbReference>
<gene>
    <name evidence="6" type="ORF">A2W05_11350</name>
</gene>
<dbReference type="SUPFAM" id="SSF53383">
    <property type="entry name" value="PLP-dependent transferases"/>
    <property type="match status" value="1"/>
</dbReference>
<keyword evidence="1 4" id="KW-0663">Pyridoxal phosphate</keyword>
<evidence type="ECO:0000256" key="3">
    <source>
        <dbReference type="PIRSR" id="PIRSR000390-1"/>
    </source>
</evidence>